<protein>
    <submittedName>
        <fullName evidence="10">Rhomboid family intramembrane serine protease</fullName>
        <ecNumber evidence="10">3.4.21.105</ecNumber>
    </submittedName>
</protein>
<feature type="transmembrane region" description="Helical" evidence="7">
    <location>
        <begin position="131"/>
        <end position="149"/>
    </location>
</feature>
<dbReference type="Pfam" id="PF01694">
    <property type="entry name" value="Rhomboid"/>
    <property type="match status" value="1"/>
</dbReference>
<evidence type="ECO:0000256" key="7">
    <source>
        <dbReference type="SAM" id="Phobius"/>
    </source>
</evidence>
<feature type="domain" description="DUF6576" evidence="9">
    <location>
        <begin position="254"/>
        <end position="285"/>
    </location>
</feature>
<dbReference type="InterPro" id="IPR035952">
    <property type="entry name" value="Rhomboid-like_sf"/>
</dbReference>
<evidence type="ECO:0000256" key="6">
    <source>
        <dbReference type="ARBA" id="ARBA00023136"/>
    </source>
</evidence>
<keyword evidence="11" id="KW-1185">Reference proteome</keyword>
<comment type="similarity">
    <text evidence="2">Belongs to the peptidase S54 family.</text>
</comment>
<evidence type="ECO:0000313" key="10">
    <source>
        <dbReference type="EMBL" id="MEL1242009.1"/>
    </source>
</evidence>
<dbReference type="Pfam" id="PF20216">
    <property type="entry name" value="DUF6576"/>
    <property type="match status" value="1"/>
</dbReference>
<evidence type="ECO:0000256" key="2">
    <source>
        <dbReference type="ARBA" id="ARBA00009045"/>
    </source>
</evidence>
<dbReference type="EC" id="3.4.21.105" evidence="10"/>
<reference evidence="10 11" key="1">
    <citation type="submission" date="2024-04" db="EMBL/GenBank/DDBJ databases">
        <title>Flavobacterium sp. DGU99 16S ribosomal RNA gene Genome sequencing and assembly.</title>
        <authorList>
            <person name="Park S."/>
        </authorList>
    </citation>
    <scope>NUCLEOTIDE SEQUENCE [LARGE SCALE GENOMIC DNA]</scope>
    <source>
        <strain evidence="10 11">DGU99</strain>
    </source>
</reference>
<dbReference type="RefSeq" id="WP_341701216.1">
    <property type="nucleotide sequence ID" value="NZ_JBBYHU010000030.1"/>
</dbReference>
<keyword evidence="6 7" id="KW-0472">Membrane</keyword>
<dbReference type="GO" id="GO:0008233">
    <property type="term" value="F:peptidase activity"/>
    <property type="evidence" value="ECO:0007669"/>
    <property type="project" value="UniProtKB-KW"/>
</dbReference>
<dbReference type="Proteomes" id="UP001398556">
    <property type="component" value="Unassembled WGS sequence"/>
</dbReference>
<evidence type="ECO:0000256" key="1">
    <source>
        <dbReference type="ARBA" id="ARBA00004141"/>
    </source>
</evidence>
<dbReference type="InterPro" id="IPR046483">
    <property type="entry name" value="DUF6576"/>
</dbReference>
<comment type="caution">
    <text evidence="10">The sequence shown here is derived from an EMBL/GenBank/DDBJ whole genome shotgun (WGS) entry which is preliminary data.</text>
</comment>
<evidence type="ECO:0000259" key="9">
    <source>
        <dbReference type="Pfam" id="PF20216"/>
    </source>
</evidence>
<accession>A0ABU9HPK4</accession>
<evidence type="ECO:0000256" key="4">
    <source>
        <dbReference type="ARBA" id="ARBA00022801"/>
    </source>
</evidence>
<evidence type="ECO:0000256" key="3">
    <source>
        <dbReference type="ARBA" id="ARBA00022692"/>
    </source>
</evidence>
<proteinExistence type="inferred from homology"/>
<feature type="transmembrane region" description="Helical" evidence="7">
    <location>
        <begin position="105"/>
        <end position="125"/>
    </location>
</feature>
<dbReference type="SUPFAM" id="SSF144091">
    <property type="entry name" value="Rhomboid-like"/>
    <property type="match status" value="1"/>
</dbReference>
<name>A0ABU9HPK4_9FLAO</name>
<feature type="transmembrane region" description="Helical" evidence="7">
    <location>
        <begin position="21"/>
        <end position="41"/>
    </location>
</feature>
<dbReference type="InterPro" id="IPR022764">
    <property type="entry name" value="Peptidase_S54_rhomboid_dom"/>
</dbReference>
<dbReference type="PANTHER" id="PTHR43731:SF14">
    <property type="entry name" value="PRESENILIN-ASSOCIATED RHOMBOID-LIKE PROTEIN, MITOCHONDRIAL"/>
    <property type="match status" value="1"/>
</dbReference>
<dbReference type="Gene3D" id="1.20.1540.10">
    <property type="entry name" value="Rhomboid-like"/>
    <property type="match status" value="1"/>
</dbReference>
<gene>
    <name evidence="10" type="ORF">AAEO59_13185</name>
</gene>
<feature type="transmembrane region" description="Helical" evidence="7">
    <location>
        <begin position="77"/>
        <end position="98"/>
    </location>
</feature>
<evidence type="ECO:0000313" key="11">
    <source>
        <dbReference type="Proteomes" id="UP001398556"/>
    </source>
</evidence>
<dbReference type="PANTHER" id="PTHR43731">
    <property type="entry name" value="RHOMBOID PROTEASE"/>
    <property type="match status" value="1"/>
</dbReference>
<comment type="subcellular location">
    <subcellularLocation>
        <location evidence="1">Membrane</location>
        <topology evidence="1">Multi-pass membrane protein</topology>
    </subcellularLocation>
</comment>
<dbReference type="GO" id="GO:0006508">
    <property type="term" value="P:proteolysis"/>
    <property type="evidence" value="ECO:0007669"/>
    <property type="project" value="UniProtKB-KW"/>
</dbReference>
<sequence>MNILDDLKMQYKLGGIVNKLIYWNIACFLISFVLPELFRLFSVEVNVLQFVSLSSNPADLLWKPWSFISYSFFHSDFFHILFNMLVLNFASQLFLTFFTQKQFLGLYLLSAVFAGAVFVGSYLLMNISAPMIGASAAIMAVLMAVTVYQPLMPVRLLLIGNVKLWHITAVLLILDLMQLRLENMGGHISHLAGALFGFIYIKTLQNGTDLSLIVTKIIDFFANGFRRSPSTPFKKVHKNYSKPVEKRTTSRIVTKDKTQQQIDEILDKISQSGYDSLTKEEKDFLFKSGK</sequence>
<keyword evidence="5 7" id="KW-1133">Transmembrane helix</keyword>
<dbReference type="EMBL" id="JBBYHU010000030">
    <property type="protein sequence ID" value="MEL1242009.1"/>
    <property type="molecule type" value="Genomic_DNA"/>
</dbReference>
<feature type="transmembrane region" description="Helical" evidence="7">
    <location>
        <begin position="156"/>
        <end position="178"/>
    </location>
</feature>
<keyword evidence="4 10" id="KW-0378">Hydrolase</keyword>
<feature type="domain" description="Peptidase S54 rhomboid" evidence="8">
    <location>
        <begin position="63"/>
        <end position="203"/>
    </location>
</feature>
<dbReference type="InterPro" id="IPR050925">
    <property type="entry name" value="Rhomboid_protease_S54"/>
</dbReference>
<organism evidence="10 11">
    <name type="scientific">Flavobacterium flavipallidum</name>
    <dbReference type="NCBI Taxonomy" id="3139140"/>
    <lineage>
        <taxon>Bacteria</taxon>
        <taxon>Pseudomonadati</taxon>
        <taxon>Bacteroidota</taxon>
        <taxon>Flavobacteriia</taxon>
        <taxon>Flavobacteriales</taxon>
        <taxon>Flavobacteriaceae</taxon>
        <taxon>Flavobacterium</taxon>
    </lineage>
</organism>
<evidence type="ECO:0000259" key="8">
    <source>
        <dbReference type="Pfam" id="PF01694"/>
    </source>
</evidence>
<keyword evidence="3 7" id="KW-0812">Transmembrane</keyword>
<keyword evidence="10" id="KW-0645">Protease</keyword>
<evidence type="ECO:0000256" key="5">
    <source>
        <dbReference type="ARBA" id="ARBA00022989"/>
    </source>
</evidence>